<evidence type="ECO:0008006" key="3">
    <source>
        <dbReference type="Google" id="ProtNLM"/>
    </source>
</evidence>
<dbReference type="InterPro" id="IPR029058">
    <property type="entry name" value="AB_hydrolase_fold"/>
</dbReference>
<dbReference type="Gene3D" id="3.40.50.1820">
    <property type="entry name" value="alpha/beta hydrolase"/>
    <property type="match status" value="1"/>
</dbReference>
<keyword evidence="2" id="KW-1185">Reference proteome</keyword>
<dbReference type="Proteomes" id="UP001152320">
    <property type="component" value="Chromosome 2"/>
</dbReference>
<comment type="caution">
    <text evidence="1">The sequence shown here is derived from an EMBL/GenBank/DDBJ whole genome shotgun (WGS) entry which is preliminary data.</text>
</comment>
<gene>
    <name evidence="1" type="ORF">HOLleu_05913</name>
</gene>
<dbReference type="SUPFAM" id="SSF53474">
    <property type="entry name" value="alpha/beta-Hydrolases"/>
    <property type="match status" value="1"/>
</dbReference>
<dbReference type="EMBL" id="JAIZAY010000002">
    <property type="protein sequence ID" value="KAJ8047031.1"/>
    <property type="molecule type" value="Genomic_DNA"/>
</dbReference>
<evidence type="ECO:0000313" key="1">
    <source>
        <dbReference type="EMBL" id="KAJ8047031.1"/>
    </source>
</evidence>
<protein>
    <recommendedName>
        <fullName evidence="3">Carboxylesterase type B domain-containing protein</fullName>
    </recommendedName>
</protein>
<proteinExistence type="predicted"/>
<name>A0A9Q1CLC2_HOLLE</name>
<sequence length="95" mass="11049">MGQKFTTDEETLIDIYSEFLANFIHYGDPNTISDNVKPELANLNLVPWKPIDPRDLQTMVFSTTETLECKIGIRQKQCDLLDDIGYYNVPYMNRK</sequence>
<reference evidence="1" key="1">
    <citation type="submission" date="2021-10" db="EMBL/GenBank/DDBJ databases">
        <title>Tropical sea cucumber genome reveals ecological adaptation and Cuvierian tubules defense mechanism.</title>
        <authorList>
            <person name="Chen T."/>
        </authorList>
    </citation>
    <scope>NUCLEOTIDE SEQUENCE</scope>
    <source>
        <strain evidence="1">Nanhai2018</strain>
        <tissue evidence="1">Muscle</tissue>
    </source>
</reference>
<organism evidence="1 2">
    <name type="scientific">Holothuria leucospilota</name>
    <name type="common">Black long sea cucumber</name>
    <name type="synonym">Mertensiothuria leucospilota</name>
    <dbReference type="NCBI Taxonomy" id="206669"/>
    <lineage>
        <taxon>Eukaryota</taxon>
        <taxon>Metazoa</taxon>
        <taxon>Echinodermata</taxon>
        <taxon>Eleutherozoa</taxon>
        <taxon>Echinozoa</taxon>
        <taxon>Holothuroidea</taxon>
        <taxon>Aspidochirotacea</taxon>
        <taxon>Aspidochirotida</taxon>
        <taxon>Holothuriidae</taxon>
        <taxon>Holothuria</taxon>
    </lineage>
</organism>
<evidence type="ECO:0000313" key="2">
    <source>
        <dbReference type="Proteomes" id="UP001152320"/>
    </source>
</evidence>
<accession>A0A9Q1CLC2</accession>
<dbReference type="AlphaFoldDB" id="A0A9Q1CLC2"/>